<feature type="transmembrane region" description="Helical" evidence="3">
    <location>
        <begin position="249"/>
        <end position="271"/>
    </location>
</feature>
<sequence>MFTASRLQIATYLLGVCPFSIAFLVFLNSSVSFVVTDLIHIQHGVGDAVGTLGFADELLALVACPFWGILSDRIGVRTVCVVGYVLVALALVIFVQCKNVYPQLLLARLLFSLGGTAASTMVTAVLPAMSTILRSENSRGPGQEQSADRRASTAANSHEDESTHAPSVSVSSELTITPAIYQSHSAQAAEAEVAGLPPAPDPTATSSKIAGYVGFSAGCGALLALILFLPLPERFQKRGYSPESSLQYSYYTVAVVALFISLWCLIGLHGLREEHVNITRIFKRFQSKQTKTTDHGAKPTYPWQDFQTAISSGFRRADIGLGYVGGFVARASSVGISLFVPLLVNALFRSSGLCGQDPDKIGGLPELKRKCSQAYVLAAELTGVSQLCALLCAPLFGYASARLGRRHEPLMFAAVAGIVGYLLLATRFKVDTDHQKGSVEAFLSMCLIGISQIGAIVCSLGVLSGGILKQQKHESLQGNASRSPESHAVDQESQTQQTGEDAPLIPKAGVDSSKDLSRLKGSIAGIYSLYGGAGILILTKVGGLLFDRVSFAAPFYIMATFNAILLLVWILVTTLSLFRHKGGN</sequence>
<dbReference type="EMBL" id="JAACFV010000055">
    <property type="protein sequence ID" value="KAF7508330.1"/>
    <property type="molecule type" value="Genomic_DNA"/>
</dbReference>
<dbReference type="InterPro" id="IPR036259">
    <property type="entry name" value="MFS_trans_sf"/>
</dbReference>
<evidence type="ECO:0000313" key="5">
    <source>
        <dbReference type="Proteomes" id="UP000606974"/>
    </source>
</evidence>
<feature type="region of interest" description="Disordered" evidence="2">
    <location>
        <begin position="135"/>
        <end position="171"/>
    </location>
</feature>
<feature type="compositionally biased region" description="Basic and acidic residues" evidence="2">
    <location>
        <begin position="146"/>
        <end position="163"/>
    </location>
</feature>
<feature type="transmembrane region" description="Helical" evidence="3">
    <location>
        <begin position="209"/>
        <end position="229"/>
    </location>
</feature>
<evidence type="ECO:0000313" key="4">
    <source>
        <dbReference type="EMBL" id="KAF7508330.1"/>
    </source>
</evidence>
<evidence type="ECO:0008006" key="6">
    <source>
        <dbReference type="Google" id="ProtNLM"/>
    </source>
</evidence>
<comment type="caution">
    <text evidence="4">The sequence shown here is derived from an EMBL/GenBank/DDBJ whole genome shotgun (WGS) entry which is preliminary data.</text>
</comment>
<evidence type="ECO:0000256" key="1">
    <source>
        <dbReference type="ARBA" id="ARBA00004141"/>
    </source>
</evidence>
<protein>
    <recommendedName>
        <fullName evidence="6">MFS transporter</fullName>
    </recommendedName>
</protein>
<dbReference type="Proteomes" id="UP000606974">
    <property type="component" value="Unassembled WGS sequence"/>
</dbReference>
<keyword evidence="3" id="KW-0472">Membrane</keyword>
<dbReference type="PANTHER" id="PTHR23524:SF1">
    <property type="entry name" value="MRH DOMAIN-CONTAINING PROTEIN-RELATED"/>
    <property type="match status" value="1"/>
</dbReference>
<feature type="transmembrane region" description="Helical" evidence="3">
    <location>
        <begin position="107"/>
        <end position="129"/>
    </location>
</feature>
<feature type="transmembrane region" description="Helical" evidence="3">
    <location>
        <begin position="552"/>
        <end position="578"/>
    </location>
</feature>
<feature type="transmembrane region" description="Helical" evidence="3">
    <location>
        <begin position="321"/>
        <end position="343"/>
    </location>
</feature>
<feature type="transmembrane region" description="Helical" evidence="3">
    <location>
        <begin position="374"/>
        <end position="398"/>
    </location>
</feature>
<comment type="subcellular location">
    <subcellularLocation>
        <location evidence="1">Membrane</location>
        <topology evidence="1">Multi-pass membrane protein</topology>
    </subcellularLocation>
</comment>
<dbReference type="AlphaFoldDB" id="A0A8H7E4J5"/>
<feature type="transmembrane region" description="Helical" evidence="3">
    <location>
        <begin position="410"/>
        <end position="430"/>
    </location>
</feature>
<feature type="transmembrane region" description="Helical" evidence="3">
    <location>
        <begin position="48"/>
        <end position="67"/>
    </location>
</feature>
<name>A0A8H7E4J5_9EURO</name>
<feature type="transmembrane region" description="Helical" evidence="3">
    <location>
        <begin position="442"/>
        <end position="463"/>
    </location>
</feature>
<dbReference type="SUPFAM" id="SSF103473">
    <property type="entry name" value="MFS general substrate transporter"/>
    <property type="match status" value="2"/>
</dbReference>
<organism evidence="4 5">
    <name type="scientific">Endocarpon pusillum</name>
    <dbReference type="NCBI Taxonomy" id="364733"/>
    <lineage>
        <taxon>Eukaryota</taxon>
        <taxon>Fungi</taxon>
        <taxon>Dikarya</taxon>
        <taxon>Ascomycota</taxon>
        <taxon>Pezizomycotina</taxon>
        <taxon>Eurotiomycetes</taxon>
        <taxon>Chaetothyriomycetidae</taxon>
        <taxon>Verrucariales</taxon>
        <taxon>Verrucariaceae</taxon>
        <taxon>Endocarpon</taxon>
    </lineage>
</organism>
<dbReference type="InterPro" id="IPR011701">
    <property type="entry name" value="MFS"/>
</dbReference>
<keyword evidence="5" id="KW-1185">Reference proteome</keyword>
<dbReference type="Pfam" id="PF07690">
    <property type="entry name" value="MFS_1"/>
    <property type="match status" value="1"/>
</dbReference>
<keyword evidence="3" id="KW-1133">Transmembrane helix</keyword>
<proteinExistence type="predicted"/>
<keyword evidence="3" id="KW-0812">Transmembrane</keyword>
<dbReference type="OrthoDB" id="18110at2759"/>
<feature type="region of interest" description="Disordered" evidence="2">
    <location>
        <begin position="476"/>
        <end position="509"/>
    </location>
</feature>
<gene>
    <name evidence="4" type="ORF">GJ744_009321</name>
</gene>
<dbReference type="GO" id="GO:0016020">
    <property type="term" value="C:membrane"/>
    <property type="evidence" value="ECO:0007669"/>
    <property type="project" value="UniProtKB-SubCell"/>
</dbReference>
<dbReference type="Gene3D" id="1.20.1250.20">
    <property type="entry name" value="MFS general substrate transporter like domains"/>
    <property type="match status" value="1"/>
</dbReference>
<dbReference type="GO" id="GO:0022857">
    <property type="term" value="F:transmembrane transporter activity"/>
    <property type="evidence" value="ECO:0007669"/>
    <property type="project" value="InterPro"/>
</dbReference>
<accession>A0A8H7E4J5</accession>
<reference evidence="4" key="1">
    <citation type="submission" date="2020-02" db="EMBL/GenBank/DDBJ databases">
        <authorList>
            <person name="Palmer J.M."/>
        </authorList>
    </citation>
    <scope>NUCLEOTIDE SEQUENCE</scope>
    <source>
        <strain evidence="4">EPUS1.4</strain>
        <tissue evidence="4">Thallus</tissue>
    </source>
</reference>
<evidence type="ECO:0000256" key="3">
    <source>
        <dbReference type="SAM" id="Phobius"/>
    </source>
</evidence>
<feature type="transmembrane region" description="Helical" evidence="3">
    <location>
        <begin position="12"/>
        <end position="36"/>
    </location>
</feature>
<feature type="transmembrane region" description="Helical" evidence="3">
    <location>
        <begin position="524"/>
        <end position="546"/>
    </location>
</feature>
<dbReference type="PANTHER" id="PTHR23524">
    <property type="entry name" value="TRANSPORTER, PUTATIVE (AFU_ORTHOLOGUE AFUA_8G04850)-RELATED"/>
    <property type="match status" value="1"/>
</dbReference>
<feature type="transmembrane region" description="Helical" evidence="3">
    <location>
        <begin position="74"/>
        <end position="95"/>
    </location>
</feature>
<evidence type="ECO:0000256" key="2">
    <source>
        <dbReference type="SAM" id="MobiDB-lite"/>
    </source>
</evidence>
<feature type="compositionally biased region" description="Polar residues" evidence="2">
    <location>
        <begin position="135"/>
        <end position="145"/>
    </location>
</feature>